<sequence>MCRIEAPPPQRVSVAVCAHPLFVGPPLSPFVQLREDRLRAPGQRHRRSRSRKATPSRSPAPCLRREAETSAADLKSCLPWRTPCPARAILIVRSPSLFCSLSPCRPIPPPQSKKRFSYFQFGVLELKKPLCRYRKQDKTKNLEEEEEET</sequence>
<name>A0A0Q3E0J6_BRADI</name>
<gene>
    <name evidence="2" type="ORF">BRADI_3g41866v3</name>
</gene>
<evidence type="ECO:0000256" key="1">
    <source>
        <dbReference type="SAM" id="MobiDB-lite"/>
    </source>
</evidence>
<dbReference type="EnsemblPlants" id="PNT68525">
    <property type="protein sequence ID" value="PNT68525"/>
    <property type="gene ID" value="BRADI_3g41866v3"/>
</dbReference>
<evidence type="ECO:0000313" key="4">
    <source>
        <dbReference type="Proteomes" id="UP000008810"/>
    </source>
</evidence>
<reference evidence="2 3" key="1">
    <citation type="journal article" date="2010" name="Nature">
        <title>Genome sequencing and analysis of the model grass Brachypodium distachyon.</title>
        <authorList>
            <consortium name="International Brachypodium Initiative"/>
        </authorList>
    </citation>
    <scope>NUCLEOTIDE SEQUENCE [LARGE SCALE GENOMIC DNA]</scope>
    <source>
        <strain evidence="2 3">Bd21</strain>
    </source>
</reference>
<dbReference type="Proteomes" id="UP000008810">
    <property type="component" value="Chromosome 3"/>
</dbReference>
<feature type="compositionally biased region" description="Basic residues" evidence="1">
    <location>
        <begin position="42"/>
        <end position="54"/>
    </location>
</feature>
<organism evidence="2">
    <name type="scientific">Brachypodium distachyon</name>
    <name type="common">Purple false brome</name>
    <name type="synonym">Trachynia distachya</name>
    <dbReference type="NCBI Taxonomy" id="15368"/>
    <lineage>
        <taxon>Eukaryota</taxon>
        <taxon>Viridiplantae</taxon>
        <taxon>Streptophyta</taxon>
        <taxon>Embryophyta</taxon>
        <taxon>Tracheophyta</taxon>
        <taxon>Spermatophyta</taxon>
        <taxon>Magnoliopsida</taxon>
        <taxon>Liliopsida</taxon>
        <taxon>Poales</taxon>
        <taxon>Poaceae</taxon>
        <taxon>BOP clade</taxon>
        <taxon>Pooideae</taxon>
        <taxon>Stipodae</taxon>
        <taxon>Brachypodieae</taxon>
        <taxon>Brachypodium</taxon>
    </lineage>
</organism>
<evidence type="ECO:0000313" key="3">
    <source>
        <dbReference type="EnsemblPlants" id="PNT68525"/>
    </source>
</evidence>
<dbReference type="Gramene" id="PNT68525">
    <property type="protein sequence ID" value="PNT68525"/>
    <property type="gene ID" value="BRADI_3g41866v3"/>
</dbReference>
<dbReference type="InParanoid" id="A0A0Q3E0J6"/>
<keyword evidence="4" id="KW-1185">Reference proteome</keyword>
<accession>A0A0Q3E0J6</accession>
<dbReference type="AlphaFoldDB" id="A0A0Q3E0J6"/>
<dbReference type="STRING" id="15368.A0A0Q3E0J6"/>
<feature type="region of interest" description="Disordered" evidence="1">
    <location>
        <begin position="37"/>
        <end position="65"/>
    </location>
</feature>
<evidence type="ECO:0000313" key="2">
    <source>
        <dbReference type="EMBL" id="PNT68525.1"/>
    </source>
</evidence>
<reference evidence="3" key="3">
    <citation type="submission" date="2018-08" db="UniProtKB">
        <authorList>
            <consortium name="EnsemblPlants"/>
        </authorList>
    </citation>
    <scope>IDENTIFICATION</scope>
    <source>
        <strain evidence="3">cv. Bd21</strain>
    </source>
</reference>
<dbReference type="EMBL" id="CM000882">
    <property type="protein sequence ID" value="PNT68525.1"/>
    <property type="molecule type" value="Genomic_DNA"/>
</dbReference>
<protein>
    <submittedName>
        <fullName evidence="2 3">Uncharacterized protein</fullName>
    </submittedName>
</protein>
<reference evidence="2" key="2">
    <citation type="submission" date="2017-06" db="EMBL/GenBank/DDBJ databases">
        <title>WGS assembly of Brachypodium distachyon.</title>
        <authorList>
            <consortium name="The International Brachypodium Initiative"/>
            <person name="Lucas S."/>
            <person name="Harmon-Smith M."/>
            <person name="Lail K."/>
            <person name="Tice H."/>
            <person name="Grimwood J."/>
            <person name="Bruce D."/>
            <person name="Barry K."/>
            <person name="Shu S."/>
            <person name="Lindquist E."/>
            <person name="Wang M."/>
            <person name="Pitluck S."/>
            <person name="Vogel J.P."/>
            <person name="Garvin D.F."/>
            <person name="Mockler T.C."/>
            <person name="Schmutz J."/>
            <person name="Rokhsar D."/>
            <person name="Bevan M.W."/>
        </authorList>
    </citation>
    <scope>NUCLEOTIDE SEQUENCE</scope>
    <source>
        <strain evidence="2">Bd21</strain>
    </source>
</reference>
<proteinExistence type="predicted"/>